<dbReference type="AlphaFoldDB" id="A0AAW6X6L1"/>
<evidence type="ECO:0000313" key="2">
    <source>
        <dbReference type="EMBL" id="MDK5171037.1"/>
    </source>
</evidence>
<dbReference type="Proteomes" id="UP001174748">
    <property type="component" value="Unassembled WGS sequence"/>
</dbReference>
<evidence type="ECO:0008006" key="5">
    <source>
        <dbReference type="Google" id="ProtNLM"/>
    </source>
</evidence>
<evidence type="ECO:0000313" key="4">
    <source>
        <dbReference type="Proteomes" id="UP001174748"/>
    </source>
</evidence>
<organism evidence="1 3">
    <name type="scientific">Serratia nevei</name>
    <dbReference type="NCBI Taxonomy" id="2703794"/>
    <lineage>
        <taxon>Bacteria</taxon>
        <taxon>Pseudomonadati</taxon>
        <taxon>Pseudomonadota</taxon>
        <taxon>Gammaproteobacteria</taxon>
        <taxon>Enterobacterales</taxon>
        <taxon>Yersiniaceae</taxon>
        <taxon>Serratia</taxon>
    </lineage>
</organism>
<reference evidence="1" key="1">
    <citation type="submission" date="2023-01" db="EMBL/GenBank/DDBJ databases">
        <title>Genomic dissection of endemic carbapenem resistance: metallo-beta-lactamase gene dissemination through clonal, plasmid and integron transfer pathways.</title>
        <authorList>
            <person name="Macesic N."/>
        </authorList>
    </citation>
    <scope>NUCLEOTIDE SEQUENCE</scope>
    <source>
        <strain evidence="2">CPO382</strain>
        <strain evidence="1">CPO573</strain>
    </source>
</reference>
<dbReference type="Proteomes" id="UP001173597">
    <property type="component" value="Unassembled WGS sequence"/>
</dbReference>
<dbReference type="RefSeq" id="WP_201621473.1">
    <property type="nucleotide sequence ID" value="NZ_JARTLO010000016.1"/>
</dbReference>
<comment type="caution">
    <text evidence="1">The sequence shown here is derived from an EMBL/GenBank/DDBJ whole genome shotgun (WGS) entry which is preliminary data.</text>
</comment>
<proteinExistence type="predicted"/>
<evidence type="ECO:0000313" key="3">
    <source>
        <dbReference type="Proteomes" id="UP001173597"/>
    </source>
</evidence>
<sequence length="100" mass="11650">MMEARKLLINLLYRATSQSSELPGWSHRETKNLLGLKIKKYRAGKTQKRNDYPRRNLHSIISRNKNPRQHTEANINQTLTAVTPPYRKLLPPNNGTKRLC</sequence>
<gene>
    <name evidence="1" type="ORF">P9854_14675</name>
    <name evidence="2" type="ORF">P9921_11200</name>
</gene>
<accession>A0AAW6X6L1</accession>
<dbReference type="EMBL" id="JARTOI010000015">
    <property type="protein sequence ID" value="MDK5171037.1"/>
    <property type="molecule type" value="Genomic_DNA"/>
</dbReference>
<protein>
    <recommendedName>
        <fullName evidence="5">Transposase</fullName>
    </recommendedName>
</protein>
<name>A0AAW6X6L1_9GAMM</name>
<evidence type="ECO:0000313" key="1">
    <source>
        <dbReference type="EMBL" id="MDK4767050.1"/>
    </source>
</evidence>
<dbReference type="EMBL" id="JARTLO010000016">
    <property type="protein sequence ID" value="MDK4767050.1"/>
    <property type="molecule type" value="Genomic_DNA"/>
</dbReference>
<keyword evidence="4" id="KW-1185">Reference proteome</keyword>